<dbReference type="InterPro" id="IPR007508">
    <property type="entry name" value="DtdA"/>
</dbReference>
<evidence type="ECO:0000256" key="1">
    <source>
        <dbReference type="ARBA" id="ARBA00022723"/>
    </source>
</evidence>
<dbReference type="EMBL" id="JBHSAQ010000001">
    <property type="protein sequence ID" value="MFC3956839.1"/>
    <property type="molecule type" value="Genomic_DNA"/>
</dbReference>
<dbReference type="AlphaFoldDB" id="A0ABD5NI78"/>
<evidence type="ECO:0000313" key="6">
    <source>
        <dbReference type="Proteomes" id="UP001595846"/>
    </source>
</evidence>
<dbReference type="Gene3D" id="3.40.50.10700">
    <property type="entry name" value="AF0625-like"/>
    <property type="match status" value="1"/>
</dbReference>
<comment type="subunit">
    <text evidence="4">Monomer.</text>
</comment>
<dbReference type="Pfam" id="PF04414">
    <property type="entry name" value="tRNA_deacylase"/>
    <property type="match status" value="1"/>
</dbReference>
<reference evidence="5 6" key="1">
    <citation type="journal article" date="2019" name="Int. J. Syst. Evol. Microbiol.">
        <title>The Global Catalogue of Microorganisms (GCM) 10K type strain sequencing project: providing services to taxonomists for standard genome sequencing and annotation.</title>
        <authorList>
            <consortium name="The Broad Institute Genomics Platform"/>
            <consortium name="The Broad Institute Genome Sequencing Center for Infectious Disease"/>
            <person name="Wu L."/>
            <person name="Ma J."/>
        </authorList>
    </citation>
    <scope>NUCLEOTIDE SEQUENCE [LARGE SCALE GENOMIC DNA]</scope>
    <source>
        <strain evidence="5 6">IBRC-M 10256</strain>
    </source>
</reference>
<evidence type="ECO:0000313" key="5">
    <source>
        <dbReference type="EMBL" id="MFC3956839.1"/>
    </source>
</evidence>
<name>A0ABD5NI78_9EURY</name>
<proteinExistence type="inferred from homology"/>
<dbReference type="HAMAP" id="MF_00562">
    <property type="entry name" value="Deacylase_DtdA"/>
    <property type="match status" value="1"/>
</dbReference>
<keyword evidence="3 4" id="KW-0862">Zinc</keyword>
<comment type="catalytic activity">
    <reaction evidence="4">
        <text>glycyl-tRNA(Ala) + H2O = tRNA(Ala) + glycine + H(+)</text>
        <dbReference type="Rhea" id="RHEA:53744"/>
        <dbReference type="Rhea" id="RHEA-COMP:9657"/>
        <dbReference type="Rhea" id="RHEA-COMP:13640"/>
        <dbReference type="ChEBI" id="CHEBI:15377"/>
        <dbReference type="ChEBI" id="CHEBI:15378"/>
        <dbReference type="ChEBI" id="CHEBI:57305"/>
        <dbReference type="ChEBI" id="CHEBI:78442"/>
        <dbReference type="ChEBI" id="CHEBI:78522"/>
        <dbReference type="EC" id="3.1.1.96"/>
    </reaction>
</comment>
<dbReference type="PANTHER" id="PTHR34667:SF1">
    <property type="entry name" value="D-AMINOACYL-TRNA DEACYLASE"/>
    <property type="match status" value="1"/>
</dbReference>
<comment type="caution">
    <text evidence="5">The sequence shown here is derived from an EMBL/GenBank/DDBJ whole genome shotgun (WGS) entry which is preliminary data.</text>
</comment>
<dbReference type="Proteomes" id="UP001595846">
    <property type="component" value="Unassembled WGS sequence"/>
</dbReference>
<gene>
    <name evidence="4" type="primary">dtdA</name>
    <name evidence="5" type="ORF">ACFOUR_00435</name>
</gene>
<comment type="similarity">
    <text evidence="4">Belongs to the DtdA deacylase family.</text>
</comment>
<dbReference type="Gene3D" id="3.40.630.50">
    <property type="entry name" value="AF0625-like"/>
    <property type="match status" value="1"/>
</dbReference>
<evidence type="ECO:0000256" key="2">
    <source>
        <dbReference type="ARBA" id="ARBA00022801"/>
    </source>
</evidence>
<keyword evidence="2 4" id="KW-0378">Hydrolase</keyword>
<evidence type="ECO:0000256" key="3">
    <source>
        <dbReference type="ARBA" id="ARBA00022833"/>
    </source>
</evidence>
<organism evidence="5 6">
    <name type="scientific">Halovivax cerinus</name>
    <dbReference type="NCBI Taxonomy" id="1487865"/>
    <lineage>
        <taxon>Archaea</taxon>
        <taxon>Methanobacteriati</taxon>
        <taxon>Methanobacteriota</taxon>
        <taxon>Stenosarchaea group</taxon>
        <taxon>Halobacteria</taxon>
        <taxon>Halobacteriales</taxon>
        <taxon>Natrialbaceae</taxon>
        <taxon>Halovivax</taxon>
    </lineage>
</organism>
<dbReference type="SUPFAM" id="SSF142535">
    <property type="entry name" value="AF0625-like"/>
    <property type="match status" value="1"/>
</dbReference>
<dbReference type="GO" id="GO:0019478">
    <property type="term" value="P:D-amino acid catabolic process"/>
    <property type="evidence" value="ECO:0007669"/>
    <property type="project" value="UniProtKB-UniRule"/>
</dbReference>
<dbReference type="GO" id="GO:0051499">
    <property type="term" value="F:D-aminoacyl-tRNA deacylase activity"/>
    <property type="evidence" value="ECO:0007669"/>
    <property type="project" value="UniProtKB-UniRule"/>
</dbReference>
<comment type="function">
    <text evidence="4">D-aminoacyl-tRNA deacylase with broad substrate specificity. By recycling D-aminoacyl-tRNA to D-amino acids and free tRNA molecules, this enzyme counteracts the toxicity associated with the formation of D-aminoacyl-tRNA entities in vivo.</text>
</comment>
<sequence>MSPLTGTHVIAIVESRADRASVHICDQLRALVAWDAHEDETRPDADGGGAYYRTDGFELRSFEALHLDLVEPAAAFSEEPDLLVFASRHSGETGPLLTAHFTGNVGPAEFGGEPNAFADAAPNALAELIGAYDRHAPPGYDVGMECTHHGPTDVGCPSVFAELGSDDEQWDDPAGAEAVARAILDLRGVDPHRTDPVTERPRQLVGFGGGHYVPRFERIVRETPWAVGHIAADWGLDEIDDGGAVESVVRDAFAATDSEVAVVEGTKPDLRETIEDLGFRAVSEAWVREVGDRPLSLVDAVEADLGPIADGVRFGDRETDAFDVVSLPTDLVATAEGIDPDRTWDVVAGNVVAVETSNGGSRLGDRAAIPTGIDGGRTPGGLPRDIVDDLAAILRPGYERVAVDDAVVEVEAVTFDPSHARDLGVPEGPLYGRLAAGESVTVDGEEIEPEAVHERTTRRFRL</sequence>
<keyword evidence="1 4" id="KW-0479">Metal-binding</keyword>
<keyword evidence="6" id="KW-1185">Reference proteome</keyword>
<evidence type="ECO:0000256" key="4">
    <source>
        <dbReference type="HAMAP-Rule" id="MF_00562"/>
    </source>
</evidence>
<comment type="cofactor">
    <cofactor evidence="4">
        <name>Zn(2+)</name>
        <dbReference type="ChEBI" id="CHEBI:29105"/>
    </cofactor>
    <text evidence="4">Binds 2 Zn(2+) ions per subunit.</text>
</comment>
<dbReference type="RefSeq" id="WP_256532222.1">
    <property type="nucleotide sequence ID" value="NZ_CP101824.1"/>
</dbReference>
<accession>A0ABD5NI78</accession>
<protein>
    <recommendedName>
        <fullName evidence="4">D-aminoacyl-tRNA deacylase</fullName>
        <ecNumber evidence="4">3.1.1.96</ecNumber>
    </recommendedName>
</protein>
<dbReference type="GeneID" id="73905000"/>
<dbReference type="GO" id="GO:0008270">
    <property type="term" value="F:zinc ion binding"/>
    <property type="evidence" value="ECO:0007669"/>
    <property type="project" value="UniProtKB-UniRule"/>
</dbReference>
<comment type="catalytic activity">
    <reaction evidence="4">
        <text>a D-aminoacyl-tRNA + H2O = a tRNA + a D-alpha-amino acid + H(+)</text>
        <dbReference type="Rhea" id="RHEA:13953"/>
        <dbReference type="Rhea" id="RHEA-COMP:10123"/>
        <dbReference type="Rhea" id="RHEA-COMP:10124"/>
        <dbReference type="ChEBI" id="CHEBI:15377"/>
        <dbReference type="ChEBI" id="CHEBI:15378"/>
        <dbReference type="ChEBI" id="CHEBI:59871"/>
        <dbReference type="ChEBI" id="CHEBI:78442"/>
        <dbReference type="ChEBI" id="CHEBI:79333"/>
        <dbReference type="EC" id="3.1.1.96"/>
    </reaction>
</comment>
<dbReference type="InterPro" id="IPR018033">
    <property type="entry name" value="Deacylase_DtdA_archaea"/>
</dbReference>
<dbReference type="NCBIfam" id="NF011435">
    <property type="entry name" value="PRK14866.1-1"/>
    <property type="match status" value="1"/>
</dbReference>
<dbReference type="EC" id="3.1.1.96" evidence="4"/>
<dbReference type="PANTHER" id="PTHR34667">
    <property type="entry name" value="D-AMINOACYL-TRNA DEACYLASE"/>
    <property type="match status" value="1"/>
</dbReference>